<evidence type="ECO:0000313" key="2">
    <source>
        <dbReference type="EMBL" id="KAK4465211.1"/>
    </source>
</evidence>
<name>A0AAV9HZM8_9PEZI</name>
<sequence length="107" mass="11995">MRCPTDSPTSLLAPVELERRHSISFFCCQFHSNTMDAAHMMPPAEDFLSAPATSLSTAGLSVVGFMMAMTLTEQFQRSLRAIHLALQLLSMPLARKFFLFLFFSSLF</sequence>
<reference evidence="2" key="2">
    <citation type="submission" date="2023-06" db="EMBL/GenBank/DDBJ databases">
        <authorList>
            <consortium name="Lawrence Berkeley National Laboratory"/>
            <person name="Mondo S.J."/>
            <person name="Hensen N."/>
            <person name="Bonometti L."/>
            <person name="Westerberg I."/>
            <person name="Brannstrom I.O."/>
            <person name="Guillou S."/>
            <person name="Cros-Aarteil S."/>
            <person name="Calhoun S."/>
            <person name="Haridas S."/>
            <person name="Kuo A."/>
            <person name="Pangilinan J."/>
            <person name="Riley R."/>
            <person name="Labutti K."/>
            <person name="Andreopoulos B."/>
            <person name="Lipzen A."/>
            <person name="Chen C."/>
            <person name="Yanf M."/>
            <person name="Daum C."/>
            <person name="Ng V."/>
            <person name="Clum A."/>
            <person name="Steindorff A."/>
            <person name="Ohm R."/>
            <person name="Martin F."/>
            <person name="Silar P."/>
            <person name="Natvig D."/>
            <person name="Lalanne C."/>
            <person name="Gautier V."/>
            <person name="Ament-Velasquez S.L."/>
            <person name="Kruys A."/>
            <person name="Hutchinson M.I."/>
            <person name="Powell A.J."/>
            <person name="Barry K."/>
            <person name="Miller A.N."/>
            <person name="Grigoriev I.V."/>
            <person name="Debuchy R."/>
            <person name="Gladieux P."/>
            <person name="Thoren M.H."/>
            <person name="Johannesson H."/>
        </authorList>
    </citation>
    <scope>NUCLEOTIDE SEQUENCE</scope>
    <source>
        <strain evidence="2">PSN324</strain>
    </source>
</reference>
<organism evidence="2 3">
    <name type="scientific">Cladorrhinum samala</name>
    <dbReference type="NCBI Taxonomy" id="585594"/>
    <lineage>
        <taxon>Eukaryota</taxon>
        <taxon>Fungi</taxon>
        <taxon>Dikarya</taxon>
        <taxon>Ascomycota</taxon>
        <taxon>Pezizomycotina</taxon>
        <taxon>Sordariomycetes</taxon>
        <taxon>Sordariomycetidae</taxon>
        <taxon>Sordariales</taxon>
        <taxon>Podosporaceae</taxon>
        <taxon>Cladorrhinum</taxon>
    </lineage>
</organism>
<dbReference type="Proteomes" id="UP001321749">
    <property type="component" value="Unassembled WGS sequence"/>
</dbReference>
<keyword evidence="1" id="KW-0812">Transmembrane</keyword>
<keyword evidence="3" id="KW-1185">Reference proteome</keyword>
<feature type="transmembrane region" description="Helical" evidence="1">
    <location>
        <begin position="81"/>
        <end position="103"/>
    </location>
</feature>
<gene>
    <name evidence="2" type="ORF">QBC42DRAFT_21927</name>
</gene>
<evidence type="ECO:0000256" key="1">
    <source>
        <dbReference type="SAM" id="Phobius"/>
    </source>
</evidence>
<keyword evidence="1" id="KW-0472">Membrane</keyword>
<comment type="caution">
    <text evidence="2">The sequence shown here is derived from an EMBL/GenBank/DDBJ whole genome shotgun (WGS) entry which is preliminary data.</text>
</comment>
<feature type="transmembrane region" description="Helical" evidence="1">
    <location>
        <begin position="48"/>
        <end position="69"/>
    </location>
</feature>
<protein>
    <submittedName>
        <fullName evidence="2">Uncharacterized protein</fullName>
    </submittedName>
</protein>
<evidence type="ECO:0000313" key="3">
    <source>
        <dbReference type="Proteomes" id="UP001321749"/>
    </source>
</evidence>
<accession>A0AAV9HZM8</accession>
<keyword evidence="1" id="KW-1133">Transmembrane helix</keyword>
<dbReference type="AlphaFoldDB" id="A0AAV9HZM8"/>
<reference evidence="2" key="1">
    <citation type="journal article" date="2023" name="Mol. Phylogenet. Evol.">
        <title>Genome-scale phylogeny and comparative genomics of the fungal order Sordariales.</title>
        <authorList>
            <person name="Hensen N."/>
            <person name="Bonometti L."/>
            <person name="Westerberg I."/>
            <person name="Brannstrom I.O."/>
            <person name="Guillou S."/>
            <person name="Cros-Aarteil S."/>
            <person name="Calhoun S."/>
            <person name="Haridas S."/>
            <person name="Kuo A."/>
            <person name="Mondo S."/>
            <person name="Pangilinan J."/>
            <person name="Riley R."/>
            <person name="LaButti K."/>
            <person name="Andreopoulos B."/>
            <person name="Lipzen A."/>
            <person name="Chen C."/>
            <person name="Yan M."/>
            <person name="Daum C."/>
            <person name="Ng V."/>
            <person name="Clum A."/>
            <person name="Steindorff A."/>
            <person name="Ohm R.A."/>
            <person name="Martin F."/>
            <person name="Silar P."/>
            <person name="Natvig D.O."/>
            <person name="Lalanne C."/>
            <person name="Gautier V."/>
            <person name="Ament-Velasquez S.L."/>
            <person name="Kruys A."/>
            <person name="Hutchinson M.I."/>
            <person name="Powell A.J."/>
            <person name="Barry K."/>
            <person name="Miller A.N."/>
            <person name="Grigoriev I.V."/>
            <person name="Debuchy R."/>
            <person name="Gladieux P."/>
            <person name="Hiltunen Thoren M."/>
            <person name="Johannesson H."/>
        </authorList>
    </citation>
    <scope>NUCLEOTIDE SEQUENCE</scope>
    <source>
        <strain evidence="2">PSN324</strain>
    </source>
</reference>
<proteinExistence type="predicted"/>
<dbReference type="EMBL" id="MU864941">
    <property type="protein sequence ID" value="KAK4465211.1"/>
    <property type="molecule type" value="Genomic_DNA"/>
</dbReference>